<dbReference type="EMBL" id="CP144696">
    <property type="protein sequence ID" value="WVZ11740.1"/>
    <property type="molecule type" value="Genomic_DNA"/>
</dbReference>
<accession>A0AAQ3NMN4</accession>
<reference evidence="1 2" key="1">
    <citation type="journal article" date="2023" name="Life. Sci Alliance">
        <title>Evolutionary insights into 3D genome organization and epigenetic landscape of Vigna mungo.</title>
        <authorList>
            <person name="Junaid A."/>
            <person name="Singh B."/>
            <person name="Bhatia S."/>
        </authorList>
    </citation>
    <scope>NUCLEOTIDE SEQUENCE [LARGE SCALE GENOMIC DNA]</scope>
    <source>
        <strain evidence="1">Urdbean</strain>
    </source>
</reference>
<gene>
    <name evidence="1" type="ORF">V8G54_016270</name>
</gene>
<keyword evidence="2" id="KW-1185">Reference proteome</keyword>
<evidence type="ECO:0000313" key="2">
    <source>
        <dbReference type="Proteomes" id="UP001374535"/>
    </source>
</evidence>
<sequence length="170" mass="19578">MEFTAQRRRHVLCGNSSTNIKTIRELHIPKTMVARVHLSMLQICKDEEGLLLHSLSTHATSATTPNSIDQLLLQYEDVFAVPTTSPPRRSDHDHTIPLMQGTNLNMKMQGTDQFLIVLISCYFNMKMCLQSPLPHHLEVPTTYHLEGRIMITHYSWDRMTDYIGGYHMEL</sequence>
<proteinExistence type="predicted"/>
<evidence type="ECO:0000313" key="1">
    <source>
        <dbReference type="EMBL" id="WVZ11740.1"/>
    </source>
</evidence>
<organism evidence="1 2">
    <name type="scientific">Vigna mungo</name>
    <name type="common">Black gram</name>
    <name type="synonym">Phaseolus mungo</name>
    <dbReference type="NCBI Taxonomy" id="3915"/>
    <lineage>
        <taxon>Eukaryota</taxon>
        <taxon>Viridiplantae</taxon>
        <taxon>Streptophyta</taxon>
        <taxon>Embryophyta</taxon>
        <taxon>Tracheophyta</taxon>
        <taxon>Spermatophyta</taxon>
        <taxon>Magnoliopsida</taxon>
        <taxon>eudicotyledons</taxon>
        <taxon>Gunneridae</taxon>
        <taxon>Pentapetalae</taxon>
        <taxon>rosids</taxon>
        <taxon>fabids</taxon>
        <taxon>Fabales</taxon>
        <taxon>Fabaceae</taxon>
        <taxon>Papilionoideae</taxon>
        <taxon>50 kb inversion clade</taxon>
        <taxon>NPAAA clade</taxon>
        <taxon>indigoferoid/millettioid clade</taxon>
        <taxon>Phaseoleae</taxon>
        <taxon>Vigna</taxon>
    </lineage>
</organism>
<dbReference type="Proteomes" id="UP001374535">
    <property type="component" value="Chromosome 5"/>
</dbReference>
<protein>
    <submittedName>
        <fullName evidence="1">Uncharacterized protein</fullName>
    </submittedName>
</protein>
<dbReference type="AlphaFoldDB" id="A0AAQ3NMN4"/>
<name>A0AAQ3NMN4_VIGMU</name>